<comment type="caution">
    <text evidence="2">The sequence shown here is derived from an EMBL/GenBank/DDBJ whole genome shotgun (WGS) entry which is preliminary data.</text>
</comment>
<dbReference type="Proteomes" id="UP000605897">
    <property type="component" value="Unassembled WGS sequence"/>
</dbReference>
<reference evidence="3" key="1">
    <citation type="journal article" date="2019" name="Int. J. Syst. Evol. Microbiol.">
        <title>The Global Catalogue of Microorganisms (GCM) 10K type strain sequencing project: providing services to taxonomists for standard genome sequencing and annotation.</title>
        <authorList>
            <consortium name="The Broad Institute Genomics Platform"/>
            <consortium name="The Broad Institute Genome Sequencing Center for Infectious Disease"/>
            <person name="Wu L."/>
            <person name="Ma J."/>
        </authorList>
    </citation>
    <scope>NUCLEOTIDE SEQUENCE [LARGE SCALE GENOMIC DNA]</scope>
    <source>
        <strain evidence="3">CGMCC 4.7677</strain>
    </source>
</reference>
<keyword evidence="3" id="KW-1185">Reference proteome</keyword>
<accession>A0ABQ3JA20</accession>
<gene>
    <name evidence="2" type="ORF">GCM10017786_55540</name>
</gene>
<dbReference type="EMBL" id="BNAU01000007">
    <property type="protein sequence ID" value="GHF14723.1"/>
    <property type="molecule type" value="Genomic_DNA"/>
</dbReference>
<protein>
    <submittedName>
        <fullName evidence="2">Uncharacterized protein</fullName>
    </submittedName>
</protein>
<proteinExistence type="predicted"/>
<name>A0ABQ3JA20_9PSEU</name>
<sequence>MEAVRCQDGGRIWSHQAGPTQEPPMQKFATTAPITAEAVRGTLVLRTEAGDTRSAPS</sequence>
<evidence type="ECO:0000313" key="3">
    <source>
        <dbReference type="Proteomes" id="UP000605897"/>
    </source>
</evidence>
<evidence type="ECO:0000256" key="1">
    <source>
        <dbReference type="SAM" id="MobiDB-lite"/>
    </source>
</evidence>
<feature type="region of interest" description="Disordered" evidence="1">
    <location>
        <begin position="1"/>
        <end position="26"/>
    </location>
</feature>
<organism evidence="2 3">
    <name type="scientific">Amycolatopsis deserti</name>
    <dbReference type="NCBI Taxonomy" id="185696"/>
    <lineage>
        <taxon>Bacteria</taxon>
        <taxon>Bacillati</taxon>
        <taxon>Actinomycetota</taxon>
        <taxon>Actinomycetes</taxon>
        <taxon>Pseudonocardiales</taxon>
        <taxon>Pseudonocardiaceae</taxon>
        <taxon>Amycolatopsis</taxon>
    </lineage>
</organism>
<evidence type="ECO:0000313" key="2">
    <source>
        <dbReference type="EMBL" id="GHF14723.1"/>
    </source>
</evidence>